<dbReference type="InterPro" id="IPR009288">
    <property type="entry name" value="AIG2-like_dom"/>
</dbReference>
<dbReference type="InterPro" id="IPR013024">
    <property type="entry name" value="GGCT-like"/>
</dbReference>
<dbReference type="GO" id="GO:0016740">
    <property type="term" value="F:transferase activity"/>
    <property type="evidence" value="ECO:0007669"/>
    <property type="project" value="UniProtKB-KW"/>
</dbReference>
<dbReference type="InterPro" id="IPR036568">
    <property type="entry name" value="GGCT-like_sf"/>
</dbReference>
<protein>
    <submittedName>
        <fullName evidence="2">Gamma-glutamylcyclotransferase (GGCT)/AIG2-like uncharacterized protein YtfP</fullName>
    </submittedName>
</protein>
<evidence type="ECO:0000259" key="1">
    <source>
        <dbReference type="Pfam" id="PF06094"/>
    </source>
</evidence>
<dbReference type="CDD" id="cd06661">
    <property type="entry name" value="GGCT_like"/>
    <property type="match status" value="1"/>
</dbReference>
<accession>A0A366DW15</accession>
<dbReference type="Gene3D" id="3.10.490.10">
    <property type="entry name" value="Gamma-glutamyl cyclotransferase-like"/>
    <property type="match status" value="1"/>
</dbReference>
<organism evidence="2 3">
    <name type="scientific">Nocardia puris</name>
    <dbReference type="NCBI Taxonomy" id="208602"/>
    <lineage>
        <taxon>Bacteria</taxon>
        <taxon>Bacillati</taxon>
        <taxon>Actinomycetota</taxon>
        <taxon>Actinomycetes</taxon>
        <taxon>Mycobacteriales</taxon>
        <taxon>Nocardiaceae</taxon>
        <taxon>Nocardia</taxon>
    </lineage>
</organism>
<comment type="caution">
    <text evidence="2">The sequence shown here is derived from an EMBL/GenBank/DDBJ whole genome shotgun (WGS) entry which is preliminary data.</text>
</comment>
<name>A0A366DW15_9NOCA</name>
<dbReference type="Pfam" id="PF06094">
    <property type="entry name" value="GGACT"/>
    <property type="match status" value="1"/>
</dbReference>
<feature type="domain" description="Gamma-glutamylcyclotransferase AIG2-like" evidence="1">
    <location>
        <begin position="46"/>
        <end position="152"/>
    </location>
</feature>
<proteinExistence type="predicted"/>
<reference evidence="2 3" key="1">
    <citation type="submission" date="2018-06" db="EMBL/GenBank/DDBJ databases">
        <title>Genomic Encyclopedia of Type Strains, Phase IV (KMG-IV): sequencing the most valuable type-strain genomes for metagenomic binning, comparative biology and taxonomic classification.</title>
        <authorList>
            <person name="Goeker M."/>
        </authorList>
    </citation>
    <scope>NUCLEOTIDE SEQUENCE [LARGE SCALE GENOMIC DNA]</scope>
    <source>
        <strain evidence="2 3">DSM 44599</strain>
    </source>
</reference>
<evidence type="ECO:0000313" key="2">
    <source>
        <dbReference type="EMBL" id="RBO94276.1"/>
    </source>
</evidence>
<sequence>MLPAGHLGCYGHLSEGACRLCGTERQVTATRPAKSGRMDRMADILLFSYGTLRQPEVQRTVFGRELDGRPDEITGYSLGEVLITDPAVIAASGSAVHPVLRPAPSAAGIPGTVFTIDAHDLAAADAYEVDDYTRVLVPLRSGAKAWVYVLASEAPA</sequence>
<gene>
    <name evidence="2" type="ORF">DFR74_102699</name>
</gene>
<dbReference type="AlphaFoldDB" id="A0A366DW15"/>
<keyword evidence="2" id="KW-0808">Transferase</keyword>
<dbReference type="STRING" id="1210090.GCA_001613185_05576"/>
<dbReference type="SUPFAM" id="SSF110857">
    <property type="entry name" value="Gamma-glutamyl cyclotransferase-like"/>
    <property type="match status" value="1"/>
</dbReference>
<dbReference type="Proteomes" id="UP000252586">
    <property type="component" value="Unassembled WGS sequence"/>
</dbReference>
<keyword evidence="3" id="KW-1185">Reference proteome</keyword>
<dbReference type="EMBL" id="QNRE01000002">
    <property type="protein sequence ID" value="RBO94276.1"/>
    <property type="molecule type" value="Genomic_DNA"/>
</dbReference>
<evidence type="ECO:0000313" key="3">
    <source>
        <dbReference type="Proteomes" id="UP000252586"/>
    </source>
</evidence>